<dbReference type="GO" id="GO:0000976">
    <property type="term" value="F:transcription cis-regulatory region binding"/>
    <property type="evidence" value="ECO:0007669"/>
    <property type="project" value="TreeGrafter"/>
</dbReference>
<dbReference type="SUPFAM" id="SSF47413">
    <property type="entry name" value="lambda repressor-like DNA-binding domains"/>
    <property type="match status" value="1"/>
</dbReference>
<evidence type="ECO:0000256" key="1">
    <source>
        <dbReference type="ARBA" id="ARBA00023015"/>
    </source>
</evidence>
<dbReference type="Pfam" id="PF00356">
    <property type="entry name" value="LacI"/>
    <property type="match status" value="1"/>
</dbReference>
<dbReference type="Gene3D" id="1.10.260.40">
    <property type="entry name" value="lambda repressor-like DNA-binding domains"/>
    <property type="match status" value="1"/>
</dbReference>
<dbReference type="AlphaFoldDB" id="A0A7X3CUN6"/>
<protein>
    <submittedName>
        <fullName evidence="5">LacI family DNA-binding transcriptional regulator</fullName>
    </submittedName>
</protein>
<dbReference type="Pfam" id="PF13377">
    <property type="entry name" value="Peripla_BP_3"/>
    <property type="match status" value="1"/>
</dbReference>
<accession>A0A7X3CUN6</accession>
<dbReference type="SMART" id="SM00354">
    <property type="entry name" value="HTH_LACI"/>
    <property type="match status" value="1"/>
</dbReference>
<keyword evidence="6" id="KW-1185">Reference proteome</keyword>
<dbReference type="SUPFAM" id="SSF53822">
    <property type="entry name" value="Periplasmic binding protein-like I"/>
    <property type="match status" value="1"/>
</dbReference>
<reference evidence="5 6" key="1">
    <citation type="submission" date="2019-11" db="EMBL/GenBank/DDBJ databases">
        <title>Draft genome sequences of five Paenibacillus species of dairy origin.</title>
        <authorList>
            <person name="Olajide A.M."/>
            <person name="Chen S."/>
            <person name="Lapointe G."/>
        </authorList>
    </citation>
    <scope>NUCLEOTIDE SEQUENCE [LARGE SCALE GENOMIC DNA]</scope>
    <source>
        <strain evidence="5 6">2CS3</strain>
    </source>
</reference>
<name>A0A7X3CUN6_9BACL</name>
<evidence type="ECO:0000256" key="2">
    <source>
        <dbReference type="ARBA" id="ARBA00023125"/>
    </source>
</evidence>
<dbReference type="EMBL" id="WNZX01000014">
    <property type="protein sequence ID" value="MUG72327.1"/>
    <property type="molecule type" value="Genomic_DNA"/>
</dbReference>
<evidence type="ECO:0000313" key="5">
    <source>
        <dbReference type="EMBL" id="MUG72327.1"/>
    </source>
</evidence>
<evidence type="ECO:0000259" key="4">
    <source>
        <dbReference type="PROSITE" id="PS50932"/>
    </source>
</evidence>
<keyword evidence="2 5" id="KW-0238">DNA-binding</keyword>
<dbReference type="Gene3D" id="3.40.50.2300">
    <property type="match status" value="2"/>
</dbReference>
<dbReference type="InterPro" id="IPR000843">
    <property type="entry name" value="HTH_LacI"/>
</dbReference>
<dbReference type="CDD" id="cd06267">
    <property type="entry name" value="PBP1_LacI_sugar_binding-like"/>
    <property type="match status" value="1"/>
</dbReference>
<dbReference type="PANTHER" id="PTHR30146">
    <property type="entry name" value="LACI-RELATED TRANSCRIPTIONAL REPRESSOR"/>
    <property type="match status" value="1"/>
</dbReference>
<organism evidence="5 6">
    <name type="scientific">Paenibacillus validus</name>
    <dbReference type="NCBI Taxonomy" id="44253"/>
    <lineage>
        <taxon>Bacteria</taxon>
        <taxon>Bacillati</taxon>
        <taxon>Bacillota</taxon>
        <taxon>Bacilli</taxon>
        <taxon>Bacillales</taxon>
        <taxon>Paenibacillaceae</taxon>
        <taxon>Paenibacillus</taxon>
    </lineage>
</organism>
<sequence length="346" mass="39214">MPITTKDIARIANVSQSTVSRCLNNSPTISEETKKRVLQIAQQNGFQFNANARSLSTNKTHTIGVIFPRILLDYGFDINFKSWQDELMENLERLNLDVIVSLFENRFTKQNNIKKLITGRKVDGLIILQPELDRDTVAFLEKMNVPYVFCKYLPDIYKTEEVDFVYVNQFKGGYLASEHLLNLGHKNILCISANVGGDEFRLRTEGFKSAFTDHGLEFDDKMLFFGDTTFKSGYQVIKENEGVLKEITAIFAQNDLMALGVISALKDRGIDVPNDIAVVGYDNIEICEFFKPHLTTIHQPTKELAELTCDRLVALLNSKKSNVKQKTVIEPKLVIRESCGSQISRT</sequence>
<dbReference type="GO" id="GO:0003700">
    <property type="term" value="F:DNA-binding transcription factor activity"/>
    <property type="evidence" value="ECO:0007669"/>
    <property type="project" value="TreeGrafter"/>
</dbReference>
<gene>
    <name evidence="5" type="ORF">GNP93_16775</name>
</gene>
<proteinExistence type="predicted"/>
<feature type="domain" description="HTH lacI-type" evidence="4">
    <location>
        <begin position="3"/>
        <end position="57"/>
    </location>
</feature>
<dbReference type="CDD" id="cd01392">
    <property type="entry name" value="HTH_LacI"/>
    <property type="match status" value="1"/>
</dbReference>
<evidence type="ECO:0000313" key="6">
    <source>
        <dbReference type="Proteomes" id="UP000450917"/>
    </source>
</evidence>
<dbReference type="InterPro" id="IPR010982">
    <property type="entry name" value="Lambda_DNA-bd_dom_sf"/>
</dbReference>
<evidence type="ECO:0000256" key="3">
    <source>
        <dbReference type="ARBA" id="ARBA00023163"/>
    </source>
</evidence>
<keyword evidence="1" id="KW-0805">Transcription regulation</keyword>
<dbReference type="PROSITE" id="PS50932">
    <property type="entry name" value="HTH_LACI_2"/>
    <property type="match status" value="1"/>
</dbReference>
<dbReference type="RefSeq" id="WP_141335586.1">
    <property type="nucleotide sequence ID" value="NZ_WNZX01000014.1"/>
</dbReference>
<comment type="caution">
    <text evidence="5">The sequence shown here is derived from an EMBL/GenBank/DDBJ whole genome shotgun (WGS) entry which is preliminary data.</text>
</comment>
<dbReference type="InterPro" id="IPR028082">
    <property type="entry name" value="Peripla_BP_I"/>
</dbReference>
<dbReference type="InterPro" id="IPR046335">
    <property type="entry name" value="LacI/GalR-like_sensor"/>
</dbReference>
<dbReference type="PANTHER" id="PTHR30146:SF109">
    <property type="entry name" value="HTH-TYPE TRANSCRIPTIONAL REGULATOR GALS"/>
    <property type="match status" value="1"/>
</dbReference>
<dbReference type="Proteomes" id="UP000450917">
    <property type="component" value="Unassembled WGS sequence"/>
</dbReference>
<keyword evidence="3" id="KW-0804">Transcription</keyword>